<evidence type="ECO:0000313" key="4">
    <source>
        <dbReference type="Proteomes" id="UP000199445"/>
    </source>
</evidence>
<dbReference type="Gene3D" id="3.90.1200.10">
    <property type="match status" value="1"/>
</dbReference>
<dbReference type="Proteomes" id="UP000199445">
    <property type="component" value="Unassembled WGS sequence"/>
</dbReference>
<keyword evidence="4" id="KW-1185">Reference proteome</keyword>
<gene>
    <name evidence="3" type="ORF">SAMN05216429_105135</name>
</gene>
<accession>A0A1I3TQQ9</accession>
<evidence type="ECO:0000256" key="1">
    <source>
        <dbReference type="ARBA" id="ARBA00009460"/>
    </source>
</evidence>
<dbReference type="GO" id="GO:0016301">
    <property type="term" value="F:kinase activity"/>
    <property type="evidence" value="ECO:0007669"/>
    <property type="project" value="UniProtKB-UniRule"/>
</dbReference>
<dbReference type="InterPro" id="IPR016477">
    <property type="entry name" value="Fructo-/Ketosamine-3-kinase"/>
</dbReference>
<keyword evidence="2 3" id="KW-0418">Kinase</keyword>
<evidence type="ECO:0000313" key="3">
    <source>
        <dbReference type="EMBL" id="SFJ73584.1"/>
    </source>
</evidence>
<keyword evidence="2" id="KW-0808">Transferase</keyword>
<organism evidence="3 4">
    <name type="scientific">Marinobacter persicus</name>
    <dbReference type="NCBI Taxonomy" id="930118"/>
    <lineage>
        <taxon>Bacteria</taxon>
        <taxon>Pseudomonadati</taxon>
        <taxon>Pseudomonadota</taxon>
        <taxon>Gammaproteobacteria</taxon>
        <taxon>Pseudomonadales</taxon>
        <taxon>Marinobacteraceae</taxon>
        <taxon>Marinobacter</taxon>
    </lineage>
</organism>
<dbReference type="Gene3D" id="3.30.200.20">
    <property type="entry name" value="Phosphorylase Kinase, domain 1"/>
    <property type="match status" value="1"/>
</dbReference>
<dbReference type="InterPro" id="IPR011009">
    <property type="entry name" value="Kinase-like_dom_sf"/>
</dbReference>
<evidence type="ECO:0000256" key="2">
    <source>
        <dbReference type="PIRNR" id="PIRNR006221"/>
    </source>
</evidence>
<comment type="similarity">
    <text evidence="1 2">Belongs to the fructosamine kinase family.</text>
</comment>
<proteinExistence type="inferred from homology"/>
<dbReference type="PANTHER" id="PTHR12149">
    <property type="entry name" value="FRUCTOSAMINE 3 KINASE-RELATED PROTEIN"/>
    <property type="match status" value="1"/>
</dbReference>
<reference evidence="3 4" key="1">
    <citation type="submission" date="2016-10" db="EMBL/GenBank/DDBJ databases">
        <authorList>
            <person name="de Groot N.N."/>
        </authorList>
    </citation>
    <scope>NUCLEOTIDE SEQUENCE [LARGE SCALE GENOMIC DNA]</scope>
    <source>
        <strain evidence="3 4">IBRC-M 10445</strain>
    </source>
</reference>
<dbReference type="EMBL" id="FOSC01000005">
    <property type="protein sequence ID" value="SFJ73584.1"/>
    <property type="molecule type" value="Genomic_DNA"/>
</dbReference>
<protein>
    <submittedName>
        <fullName evidence="3">Fructosamine-3-kinase</fullName>
    </submittedName>
</protein>
<dbReference type="SUPFAM" id="SSF56112">
    <property type="entry name" value="Protein kinase-like (PK-like)"/>
    <property type="match status" value="1"/>
</dbReference>
<sequence length="253" mass="29021">MFCKANTSPFPDALEREAEGLRLLRSALTKIDCPRVGVPEVVSVNRQELVLPEIDARAATPSLMAALGEGLAYLHRLPGQQYGFGRDNYIGLSPQKNRWSDNWGEFFRHDRLEYQISRIQNDPVRKEFEQVLARSGDRLEAFLNQECDRPSLLHGDLWAGNALFDDQKAWLIDPAVYYGDREADLAMTEFFGGFSPSFYQAYDNIWPRTPFYPRKRDIYNLYHALNHYNLFGGGYLGQCRQLLLNLEATLTST</sequence>
<dbReference type="PANTHER" id="PTHR12149:SF8">
    <property type="entry name" value="PROTEIN-RIBULOSAMINE 3-KINASE"/>
    <property type="match status" value="1"/>
</dbReference>
<name>A0A1I3TQQ9_9GAMM</name>
<dbReference type="Pfam" id="PF03881">
    <property type="entry name" value="Fructosamin_kin"/>
    <property type="match status" value="1"/>
</dbReference>
<dbReference type="PIRSF" id="PIRSF006221">
    <property type="entry name" value="Ketosamine-3-kinase"/>
    <property type="match status" value="1"/>
</dbReference>
<dbReference type="OrthoDB" id="5291879at2"/>
<dbReference type="AlphaFoldDB" id="A0A1I3TQQ9"/>
<dbReference type="RefSeq" id="WP_091703802.1">
    <property type="nucleotide sequence ID" value="NZ_BMYN01000004.1"/>
</dbReference>